<dbReference type="Proteomes" id="UP000215914">
    <property type="component" value="Unassembled WGS sequence"/>
</dbReference>
<dbReference type="Pfam" id="PF03110">
    <property type="entry name" value="SBP"/>
    <property type="match status" value="1"/>
</dbReference>
<proteinExistence type="predicted"/>
<gene>
    <name evidence="6" type="ORF">HanXRQr2_Chr04g0149191</name>
</gene>
<organism evidence="6 7">
    <name type="scientific">Helianthus annuus</name>
    <name type="common">Common sunflower</name>
    <dbReference type="NCBI Taxonomy" id="4232"/>
    <lineage>
        <taxon>Eukaryota</taxon>
        <taxon>Viridiplantae</taxon>
        <taxon>Streptophyta</taxon>
        <taxon>Embryophyta</taxon>
        <taxon>Tracheophyta</taxon>
        <taxon>Spermatophyta</taxon>
        <taxon>Magnoliopsida</taxon>
        <taxon>eudicotyledons</taxon>
        <taxon>Gunneridae</taxon>
        <taxon>Pentapetalae</taxon>
        <taxon>asterids</taxon>
        <taxon>campanulids</taxon>
        <taxon>Asterales</taxon>
        <taxon>Asteraceae</taxon>
        <taxon>Asteroideae</taxon>
        <taxon>Heliantheae alliance</taxon>
        <taxon>Heliantheae</taxon>
        <taxon>Helianthus</taxon>
    </lineage>
</organism>
<dbReference type="PANTHER" id="PTHR31251:SF108">
    <property type="entry name" value="SQUAMOSA PROMOTER-BINDING-LIKE PROTEIN 7"/>
    <property type="match status" value="1"/>
</dbReference>
<dbReference type="Gramene" id="mRNA:HanXRQr2_Chr04g0149191">
    <property type="protein sequence ID" value="CDS:HanXRQr2_Chr04g0149191.1"/>
    <property type="gene ID" value="HanXRQr2_Chr04g0149191"/>
</dbReference>
<dbReference type="GO" id="GO:0008270">
    <property type="term" value="F:zinc ion binding"/>
    <property type="evidence" value="ECO:0007669"/>
    <property type="project" value="UniProtKB-KW"/>
</dbReference>
<sequence>MHNLPPTSPPSPSKMNSIQESSASIWDWSQFVNFNIDDHLPLPTEEETDNSPTFQELFQIANLAVEPEPEPEHVFDLFPIRTAINNNDKVRKRDPRMACPNFQAGRIPCACPELDAQLEAEEEATASGKKKTRTVTAKALTNSRCQVPGCERDISELKGYHKRRRVCLRCANASNVLLDGQNKRYCQQCGK</sequence>
<name>A0A9K3J5L1_HELAN</name>
<reference evidence="6" key="1">
    <citation type="journal article" date="2017" name="Nature">
        <title>The sunflower genome provides insights into oil metabolism, flowering and Asterid evolution.</title>
        <authorList>
            <person name="Badouin H."/>
            <person name="Gouzy J."/>
            <person name="Grassa C.J."/>
            <person name="Murat F."/>
            <person name="Staton S.E."/>
            <person name="Cottret L."/>
            <person name="Lelandais-Briere C."/>
            <person name="Owens G.L."/>
            <person name="Carrere S."/>
            <person name="Mayjonade B."/>
            <person name="Legrand L."/>
            <person name="Gill N."/>
            <person name="Kane N.C."/>
            <person name="Bowers J.E."/>
            <person name="Hubner S."/>
            <person name="Bellec A."/>
            <person name="Berard A."/>
            <person name="Berges H."/>
            <person name="Blanchet N."/>
            <person name="Boniface M.C."/>
            <person name="Brunel D."/>
            <person name="Catrice O."/>
            <person name="Chaidir N."/>
            <person name="Claudel C."/>
            <person name="Donnadieu C."/>
            <person name="Faraut T."/>
            <person name="Fievet G."/>
            <person name="Helmstetter N."/>
            <person name="King M."/>
            <person name="Knapp S.J."/>
            <person name="Lai Z."/>
            <person name="Le Paslier M.C."/>
            <person name="Lippi Y."/>
            <person name="Lorenzon L."/>
            <person name="Mandel J.R."/>
            <person name="Marage G."/>
            <person name="Marchand G."/>
            <person name="Marquand E."/>
            <person name="Bret-Mestries E."/>
            <person name="Morien E."/>
            <person name="Nambeesan S."/>
            <person name="Nguyen T."/>
            <person name="Pegot-Espagnet P."/>
            <person name="Pouilly N."/>
            <person name="Raftis F."/>
            <person name="Sallet E."/>
            <person name="Schiex T."/>
            <person name="Thomas J."/>
            <person name="Vandecasteele C."/>
            <person name="Vares D."/>
            <person name="Vear F."/>
            <person name="Vautrin S."/>
            <person name="Crespi M."/>
            <person name="Mangin B."/>
            <person name="Burke J.M."/>
            <person name="Salse J."/>
            <person name="Munos S."/>
            <person name="Vincourt P."/>
            <person name="Rieseberg L.H."/>
            <person name="Langlade N.B."/>
        </authorList>
    </citation>
    <scope>NUCLEOTIDE SEQUENCE</scope>
    <source>
        <tissue evidence="6">Leaves</tissue>
    </source>
</reference>
<dbReference type="SUPFAM" id="SSF103612">
    <property type="entry name" value="SBT domain"/>
    <property type="match status" value="1"/>
</dbReference>
<dbReference type="PANTHER" id="PTHR31251">
    <property type="entry name" value="SQUAMOSA PROMOTER-BINDING-LIKE PROTEIN 4"/>
    <property type="match status" value="1"/>
</dbReference>
<dbReference type="GO" id="GO:0005634">
    <property type="term" value="C:nucleus"/>
    <property type="evidence" value="ECO:0007669"/>
    <property type="project" value="InterPro"/>
</dbReference>
<dbReference type="EMBL" id="MNCJ02000319">
    <property type="protein sequence ID" value="KAF5808757.1"/>
    <property type="molecule type" value="Genomic_DNA"/>
</dbReference>
<protein>
    <submittedName>
        <fullName evidence="6">Transcription factor SBP family</fullName>
    </submittedName>
</protein>
<dbReference type="GO" id="GO:0003677">
    <property type="term" value="F:DNA binding"/>
    <property type="evidence" value="ECO:0007669"/>
    <property type="project" value="InterPro"/>
</dbReference>
<accession>A0A9K3J5L1</accession>
<evidence type="ECO:0000256" key="3">
    <source>
        <dbReference type="ARBA" id="ARBA00022833"/>
    </source>
</evidence>
<keyword evidence="3" id="KW-0862">Zinc</keyword>
<dbReference type="PROSITE" id="PS51141">
    <property type="entry name" value="ZF_SBP"/>
    <property type="match status" value="1"/>
</dbReference>
<comment type="caution">
    <text evidence="6">The sequence shown here is derived from an EMBL/GenBank/DDBJ whole genome shotgun (WGS) entry which is preliminary data.</text>
</comment>
<keyword evidence="2 4" id="KW-0863">Zinc-finger</keyword>
<evidence type="ECO:0000256" key="2">
    <source>
        <dbReference type="ARBA" id="ARBA00022771"/>
    </source>
</evidence>
<dbReference type="AlphaFoldDB" id="A0A9K3J5L1"/>
<dbReference type="InterPro" id="IPR036893">
    <property type="entry name" value="SBP_sf"/>
</dbReference>
<reference evidence="6" key="2">
    <citation type="submission" date="2020-06" db="EMBL/GenBank/DDBJ databases">
        <title>Helianthus annuus Genome sequencing and assembly Release 2.</title>
        <authorList>
            <person name="Gouzy J."/>
            <person name="Langlade N."/>
            <person name="Munos S."/>
        </authorList>
    </citation>
    <scope>NUCLEOTIDE SEQUENCE</scope>
    <source>
        <tissue evidence="6">Leaves</tissue>
    </source>
</reference>
<evidence type="ECO:0000313" key="7">
    <source>
        <dbReference type="Proteomes" id="UP000215914"/>
    </source>
</evidence>
<evidence type="ECO:0000313" key="6">
    <source>
        <dbReference type="EMBL" id="KAF5808757.1"/>
    </source>
</evidence>
<dbReference type="InterPro" id="IPR044817">
    <property type="entry name" value="SBP-like"/>
</dbReference>
<dbReference type="InterPro" id="IPR004333">
    <property type="entry name" value="SBP_dom"/>
</dbReference>
<keyword evidence="7" id="KW-1185">Reference proteome</keyword>
<dbReference type="Gene3D" id="4.10.1100.10">
    <property type="entry name" value="Transcription factor, SBP-box domain"/>
    <property type="match status" value="1"/>
</dbReference>
<evidence type="ECO:0000259" key="5">
    <source>
        <dbReference type="PROSITE" id="PS51141"/>
    </source>
</evidence>
<keyword evidence="1" id="KW-0479">Metal-binding</keyword>
<evidence type="ECO:0000256" key="4">
    <source>
        <dbReference type="PROSITE-ProRule" id="PRU00470"/>
    </source>
</evidence>
<feature type="domain" description="SBP-type" evidence="5">
    <location>
        <begin position="142"/>
        <end position="191"/>
    </location>
</feature>
<evidence type="ECO:0000256" key="1">
    <source>
        <dbReference type="ARBA" id="ARBA00022723"/>
    </source>
</evidence>